<dbReference type="Pfam" id="PF13276">
    <property type="entry name" value="HTH_21"/>
    <property type="match status" value="1"/>
</dbReference>
<dbReference type="InterPro" id="IPR048020">
    <property type="entry name" value="Transpos_IS3"/>
</dbReference>
<dbReference type="Pfam" id="PF00665">
    <property type="entry name" value="rve"/>
    <property type="match status" value="1"/>
</dbReference>
<dbReference type="GO" id="GO:0003676">
    <property type="term" value="F:nucleic acid binding"/>
    <property type="evidence" value="ECO:0007669"/>
    <property type="project" value="InterPro"/>
</dbReference>
<dbReference type="AlphaFoldDB" id="A0A844C1V3"/>
<dbReference type="Gene3D" id="3.30.420.10">
    <property type="entry name" value="Ribonuclease H-like superfamily/Ribonuclease H"/>
    <property type="match status" value="1"/>
</dbReference>
<dbReference type="EMBL" id="WJQR01000017">
    <property type="protein sequence ID" value="MRI82697.1"/>
    <property type="molecule type" value="Genomic_DNA"/>
</dbReference>
<dbReference type="InterPro" id="IPR036397">
    <property type="entry name" value="RNaseH_sf"/>
</dbReference>
<evidence type="ECO:0000256" key="1">
    <source>
        <dbReference type="ARBA" id="ARBA00002286"/>
    </source>
</evidence>
<evidence type="ECO:0000259" key="2">
    <source>
        <dbReference type="PROSITE" id="PS50994"/>
    </source>
</evidence>
<feature type="domain" description="Integrase catalytic" evidence="2">
    <location>
        <begin position="151"/>
        <end position="315"/>
    </location>
</feature>
<dbReference type="SUPFAM" id="SSF53098">
    <property type="entry name" value="Ribonuclease H-like"/>
    <property type="match status" value="1"/>
</dbReference>
<dbReference type="PANTHER" id="PTHR46889">
    <property type="entry name" value="TRANSPOSASE INSF FOR INSERTION SEQUENCE IS3B-RELATED"/>
    <property type="match status" value="1"/>
</dbReference>
<protein>
    <submittedName>
        <fullName evidence="3">IS3 family transposase</fullName>
    </submittedName>
</protein>
<dbReference type="Pfam" id="PF13333">
    <property type="entry name" value="rve_2"/>
    <property type="match status" value="1"/>
</dbReference>
<dbReference type="Proteomes" id="UP000469870">
    <property type="component" value="Unassembled WGS sequence"/>
</dbReference>
<gene>
    <name evidence="3" type="ORF">GIY11_11825</name>
</gene>
<dbReference type="NCBIfam" id="NF033516">
    <property type="entry name" value="transpos_IS3"/>
    <property type="match status" value="1"/>
</dbReference>
<comment type="function">
    <text evidence="1">Involved in the transposition of the insertion sequence.</text>
</comment>
<accession>A0A844C1V3</accession>
<proteinExistence type="predicted"/>
<dbReference type="PANTHER" id="PTHR46889:SF5">
    <property type="entry name" value="INTEGRASE PROTEIN"/>
    <property type="match status" value="1"/>
</dbReference>
<reference evidence="3 4" key="1">
    <citation type="submission" date="2019-11" db="EMBL/GenBank/DDBJ databases">
        <title>Characterisation of Fundicoccus ignavus gen. nov. sp. nov., a novel genus of the family Aerococcaceae isolated from bulk tank milk.</title>
        <authorList>
            <person name="Siebert A."/>
            <person name="Huptas C."/>
            <person name="Wenning M."/>
            <person name="Scherer S."/>
            <person name="Doll E.V."/>
        </authorList>
    </citation>
    <scope>NUCLEOTIDE SEQUENCE [LARGE SCALE GENOMIC DNA]</scope>
    <source>
        <strain evidence="3 4">DSM 109653</strain>
    </source>
</reference>
<dbReference type="InterPro" id="IPR001584">
    <property type="entry name" value="Integrase_cat-core"/>
</dbReference>
<comment type="caution">
    <text evidence="3">The sequence shown here is derived from an EMBL/GenBank/DDBJ whole genome shotgun (WGS) entry which is preliminary data.</text>
</comment>
<evidence type="ECO:0000313" key="3">
    <source>
        <dbReference type="EMBL" id="MRI82697.1"/>
    </source>
</evidence>
<organism evidence="3 4">
    <name type="scientific">Fundicoccus ignavus</name>
    <dbReference type="NCBI Taxonomy" id="2664442"/>
    <lineage>
        <taxon>Bacteria</taxon>
        <taxon>Bacillati</taxon>
        <taxon>Bacillota</taxon>
        <taxon>Bacilli</taxon>
        <taxon>Lactobacillales</taxon>
        <taxon>Aerococcaceae</taxon>
        <taxon>Fundicoccus</taxon>
    </lineage>
</organism>
<evidence type="ECO:0000313" key="4">
    <source>
        <dbReference type="Proteomes" id="UP000469870"/>
    </source>
</evidence>
<dbReference type="InterPro" id="IPR050900">
    <property type="entry name" value="Transposase_IS3/IS150/IS904"/>
</dbReference>
<sequence length="343" mass="40130">MLKKKHLDRSDAGHALSNTQVKYSLIEATLNEAGNLLSLYWLCKVAGVSRSGYYNCLNVTRPNQQQRDQADQEDFKTILKAFFKHRYQKGSRSIHMTLLHEQTVMNRKKILRLMRKYGLYCKHRRPRTRKRIIRETQEYSIKPNLVQRQFKAFGPRTVLLTDITYCLYGQDKRAYLSTIKDAYTNEILAYQLSASLEVEFVLATINQLIEEEGMTLNHETIIHSDQGSHYTSMRFQELLEDHDLIQSMSRRGNCWDNAPQESFYGHMKDEVDIAGCQTFEALQAAIDHYMNYYNHDRYQWGLAKLAPRQYYEFVTTGYYPLADLIETPEIPAVRTCDVNESAM</sequence>
<dbReference type="GO" id="GO:0015074">
    <property type="term" value="P:DNA integration"/>
    <property type="evidence" value="ECO:0007669"/>
    <property type="project" value="InterPro"/>
</dbReference>
<dbReference type="InterPro" id="IPR025948">
    <property type="entry name" value="HTH-like_dom"/>
</dbReference>
<dbReference type="InterPro" id="IPR012337">
    <property type="entry name" value="RNaseH-like_sf"/>
</dbReference>
<dbReference type="PROSITE" id="PS50994">
    <property type="entry name" value="INTEGRASE"/>
    <property type="match status" value="1"/>
</dbReference>
<name>A0A844C1V3_9LACT</name>